<feature type="transmembrane region" description="Helical" evidence="8">
    <location>
        <begin position="141"/>
        <end position="162"/>
    </location>
</feature>
<feature type="region of interest" description="Disordered" evidence="7">
    <location>
        <begin position="422"/>
        <end position="441"/>
    </location>
</feature>
<evidence type="ECO:0000256" key="8">
    <source>
        <dbReference type="SAM" id="Phobius"/>
    </source>
</evidence>
<evidence type="ECO:0000256" key="6">
    <source>
        <dbReference type="ARBA" id="ARBA00023136"/>
    </source>
</evidence>
<dbReference type="AlphaFoldDB" id="A0A399NPZ4"/>
<feature type="transmembrane region" description="Helical" evidence="8">
    <location>
        <begin position="508"/>
        <end position="527"/>
    </location>
</feature>
<dbReference type="Gene3D" id="1.20.1250.20">
    <property type="entry name" value="MFS general substrate transporter like domains"/>
    <property type="match status" value="2"/>
</dbReference>
<feature type="transmembrane region" description="Helical" evidence="8">
    <location>
        <begin position="347"/>
        <end position="366"/>
    </location>
</feature>
<feature type="transmembrane region" description="Helical" evidence="8">
    <location>
        <begin position="308"/>
        <end position="326"/>
    </location>
</feature>
<keyword evidence="6 8" id="KW-0472">Membrane</keyword>
<feature type="transmembrane region" description="Helical" evidence="8">
    <location>
        <begin position="285"/>
        <end position="302"/>
    </location>
</feature>
<feature type="transmembrane region" description="Helical" evidence="8">
    <location>
        <begin position="453"/>
        <end position="473"/>
    </location>
</feature>
<dbReference type="InterPro" id="IPR050171">
    <property type="entry name" value="MFS_Transporters"/>
</dbReference>
<evidence type="ECO:0000256" key="5">
    <source>
        <dbReference type="ARBA" id="ARBA00022989"/>
    </source>
</evidence>
<keyword evidence="3" id="KW-1003">Cell membrane</keyword>
<dbReference type="PANTHER" id="PTHR23517">
    <property type="entry name" value="RESISTANCE PROTEIN MDTM, PUTATIVE-RELATED-RELATED"/>
    <property type="match status" value="1"/>
</dbReference>
<feature type="transmembrane region" description="Helical" evidence="8">
    <location>
        <begin position="109"/>
        <end position="129"/>
    </location>
</feature>
<organism evidence="9 10">
    <name type="scientific">Clavibacter michiganensis</name>
    <dbReference type="NCBI Taxonomy" id="28447"/>
    <lineage>
        <taxon>Bacteria</taxon>
        <taxon>Bacillati</taxon>
        <taxon>Actinomycetota</taxon>
        <taxon>Actinomycetes</taxon>
        <taxon>Micrococcales</taxon>
        <taxon>Microbacteriaceae</taxon>
        <taxon>Clavibacter</taxon>
    </lineage>
</organism>
<dbReference type="EMBL" id="QWEC01000223">
    <property type="protein sequence ID" value="RII96185.1"/>
    <property type="molecule type" value="Genomic_DNA"/>
</dbReference>
<keyword evidence="5 8" id="KW-1133">Transmembrane helix</keyword>
<comment type="subcellular location">
    <subcellularLocation>
        <location evidence="1">Cell membrane</location>
        <topology evidence="1">Multi-pass membrane protein</topology>
    </subcellularLocation>
</comment>
<feature type="transmembrane region" description="Helical" evidence="8">
    <location>
        <begin position="168"/>
        <end position="187"/>
    </location>
</feature>
<sequence length="537" mass="56122">MSVVKPDPIPATQPKRLVPTALLFSAGIMGGLEDLIDFLLPLWAGIALELSPSVIGIILAVELAVAFALRPVAGRAVDRGAGPLLAAGGAALYAGGITLMAFAHGLDAFLLSALLLGAGSAFFWVPLRAHVAAQREAHSSFSALTSAEGTGVWVAYVLALSLLPVLDYRGVLALGAAAAAVAALFILRASGARGIRNDPPTPRARASGDDGPVSGLAAQRRRLLVVVVLVSFVEAAASVYLLLRLQSAFGLDIMQIAWVYFPGLVAYSIAPFTGQIVIRVLGERSAVVVALLLSAGGILLVTLSAREIALAAGWAMMCWSWGWLNPVQQATTVMIHPGAVGRALGRYESWTLIGGAAGAVGGGFAVDSNSPGWVAGAAVTVCLVCVAVVPGLYRRRVGSKRAPESLRGSRRIADEKIVRSDQLDRDGRQVAAPGDDPAPIASRLSMKDERRSPASGALIHATIYGLAQIPLITADLSWYRDMFASGGFVWGRESHADTLSNALYTGNMVWGAVVSFDLAWAVVRRVAMARDGRRGSL</sequence>
<evidence type="ECO:0000256" key="4">
    <source>
        <dbReference type="ARBA" id="ARBA00022692"/>
    </source>
</evidence>
<dbReference type="RefSeq" id="WP_043585140.1">
    <property type="nucleotide sequence ID" value="NZ_QWEC01000223.1"/>
</dbReference>
<dbReference type="InterPro" id="IPR036259">
    <property type="entry name" value="MFS_trans_sf"/>
</dbReference>
<evidence type="ECO:0000256" key="1">
    <source>
        <dbReference type="ARBA" id="ARBA00004651"/>
    </source>
</evidence>
<dbReference type="GO" id="GO:0005886">
    <property type="term" value="C:plasma membrane"/>
    <property type="evidence" value="ECO:0007669"/>
    <property type="project" value="UniProtKB-SubCell"/>
</dbReference>
<feature type="transmembrane region" description="Helical" evidence="8">
    <location>
        <begin position="223"/>
        <end position="243"/>
    </location>
</feature>
<keyword evidence="2" id="KW-0813">Transport</keyword>
<feature type="transmembrane region" description="Helical" evidence="8">
    <location>
        <begin position="372"/>
        <end position="393"/>
    </location>
</feature>
<dbReference type="GO" id="GO:0022857">
    <property type="term" value="F:transmembrane transporter activity"/>
    <property type="evidence" value="ECO:0007669"/>
    <property type="project" value="InterPro"/>
</dbReference>
<protein>
    <submittedName>
        <fullName evidence="9">MFS transporter</fullName>
    </submittedName>
</protein>
<feature type="transmembrane region" description="Helical" evidence="8">
    <location>
        <begin position="255"/>
        <end position="278"/>
    </location>
</feature>
<dbReference type="InterPro" id="IPR011701">
    <property type="entry name" value="MFS"/>
</dbReference>
<comment type="caution">
    <text evidence="9">The sequence shown here is derived from an EMBL/GenBank/DDBJ whole genome shotgun (WGS) entry which is preliminary data.</text>
</comment>
<reference evidence="9 10" key="1">
    <citation type="submission" date="2018-08" db="EMBL/GenBank/DDBJ databases">
        <title>Genome Sequence of Clavibacter michiganensis Subspecies type strains, and the Atypical Peach-Colored Strains Isolated from Tomato.</title>
        <authorList>
            <person name="Osdaghi E."/>
            <person name="Portier P."/>
            <person name="Briand M."/>
            <person name="Jacques M.-A."/>
        </authorList>
    </citation>
    <scope>NUCLEOTIDE SEQUENCE [LARGE SCALE GENOMIC DNA]</scope>
    <source>
        <strain evidence="9 10">CFBP 7493</strain>
    </source>
</reference>
<name>A0A399NPZ4_9MICO</name>
<dbReference type="Pfam" id="PF07690">
    <property type="entry name" value="MFS_1"/>
    <property type="match status" value="1"/>
</dbReference>
<feature type="transmembrane region" description="Helical" evidence="8">
    <location>
        <begin position="81"/>
        <end position="103"/>
    </location>
</feature>
<evidence type="ECO:0000256" key="2">
    <source>
        <dbReference type="ARBA" id="ARBA00022448"/>
    </source>
</evidence>
<evidence type="ECO:0000256" key="7">
    <source>
        <dbReference type="SAM" id="MobiDB-lite"/>
    </source>
</evidence>
<evidence type="ECO:0000313" key="10">
    <source>
        <dbReference type="Proteomes" id="UP000266298"/>
    </source>
</evidence>
<evidence type="ECO:0000256" key="3">
    <source>
        <dbReference type="ARBA" id="ARBA00022475"/>
    </source>
</evidence>
<dbReference type="Proteomes" id="UP000266298">
    <property type="component" value="Unassembled WGS sequence"/>
</dbReference>
<keyword evidence="4 8" id="KW-0812">Transmembrane</keyword>
<feature type="transmembrane region" description="Helical" evidence="8">
    <location>
        <begin position="50"/>
        <end position="69"/>
    </location>
</feature>
<proteinExistence type="predicted"/>
<accession>A0A399NPZ4</accession>
<gene>
    <name evidence="9" type="ORF">DZF96_12390</name>
</gene>
<evidence type="ECO:0000313" key="9">
    <source>
        <dbReference type="EMBL" id="RII96185.1"/>
    </source>
</evidence>
<dbReference type="SUPFAM" id="SSF103473">
    <property type="entry name" value="MFS general substrate transporter"/>
    <property type="match status" value="1"/>
</dbReference>